<dbReference type="GeneID" id="136802511"/>
<dbReference type="RefSeq" id="XP_066915351.1">
    <property type="nucleotide sequence ID" value="XM_067059250.1"/>
</dbReference>
<dbReference type="OrthoDB" id="446173at2759"/>
<protein>
    <submittedName>
        <fullName evidence="1">Uncharacterized protein</fullName>
    </submittedName>
</protein>
<dbReference type="PANTHER" id="PTHR16071:SF2">
    <property type="entry name" value="FIGNL1-INTERACTING REGULATOR OF RECOMBINATION AND MITOSIS"/>
    <property type="match status" value="1"/>
</dbReference>
<dbReference type="EnsemblMetazoa" id="CLYHEMT013778.1">
    <property type="protein sequence ID" value="CLYHEMP013778.1"/>
    <property type="gene ID" value="CLYHEMG013778"/>
</dbReference>
<name>A0A7M5WWE0_9CNID</name>
<dbReference type="Proteomes" id="UP000594262">
    <property type="component" value="Unplaced"/>
</dbReference>
<dbReference type="SUPFAM" id="SSF48371">
    <property type="entry name" value="ARM repeat"/>
    <property type="match status" value="1"/>
</dbReference>
<sequence>MEELFGELESVSDSISNWSGLIDDDNKVKDFISKVCQLIDFIQEEEKPTEKLKFLFSSCESLERCFGLISADQSWTVEIVCQCLAFFLFIFKFFEDCKNNSAVNSIAEDLAKLFQTAYKHLKFVSVKLEHISETQWNKDRIQLNQAYKLLVECSLVLRHLDIMACVPIWKQMKKIILRQPCTEIDDDNSFIVPSFFDSFILSIHAVEQWIDSFIQGDMEMARRSEKVSKFMMSLNLQILIVYKEKAGRDDCKKVLNLLIKLKSSDIQLKQIPSNVDGTKVVEYFTAIIKPMMTEFIQMSDAPSSFNGFLEDITSGDSGNTTLSITPEILSALASCENTHTIKTWMDPTDSRNYNNSILKMMMGKLLHEFEHSILFRGNSLYEDLLVNMCFFVAMLPGEYFNHLEETLLDNLLGNESSLTALFVSDVWCFVNRWGSEELCWQHFQYLGRLLLQYDSSSHILQHTRISALLKRIFLFLPFSMHSKIATVFRTSKETIPIWSVICPWNFDEEGLQKEVAAQICQSFLDVMTSGDDENFNDHEFADVTNCMVNLTSSIEKFNTHIEDEMKEKILEPVVDYWHCFEHAQEDIDMNEQLVVGMLNLIMNLFSYLDQQTFLHMISCISKVVISIDSEAVQLQCCSTLAMLKNVNFPTQIKENCLQKLSLMFKHLITSSSWIVQTYAMKALKDYAEVTSYPKVLGTFLPTKMKKDFAKFLKKKTHLEELSMLQLQERTFELLSIEPSTNQKTHKENCITNNEKIPNGLTDSKRMKIDSTEYLKGINNHLDNIEQEVTLLQQLQRQQNFQLTNDTRQRILNIVQNLKSIPG</sequence>
<accession>A0A7M5WWE0</accession>
<dbReference type="Pfam" id="PF14868">
    <property type="entry name" value="DUF4487"/>
    <property type="match status" value="1"/>
</dbReference>
<proteinExistence type="predicted"/>
<dbReference type="InterPro" id="IPR027902">
    <property type="entry name" value="DUF4487"/>
</dbReference>
<dbReference type="PANTHER" id="PTHR16071">
    <property type="entry name" value="CHROMOSOME 1 OPEN READING FRAME 112"/>
    <property type="match status" value="1"/>
</dbReference>
<evidence type="ECO:0000313" key="1">
    <source>
        <dbReference type="EnsemblMetazoa" id="CLYHEMP013778.1"/>
    </source>
</evidence>
<dbReference type="AlphaFoldDB" id="A0A7M5WWE0"/>
<organism evidence="1 2">
    <name type="scientific">Clytia hemisphaerica</name>
    <dbReference type="NCBI Taxonomy" id="252671"/>
    <lineage>
        <taxon>Eukaryota</taxon>
        <taxon>Metazoa</taxon>
        <taxon>Cnidaria</taxon>
        <taxon>Hydrozoa</taxon>
        <taxon>Hydroidolina</taxon>
        <taxon>Leptothecata</taxon>
        <taxon>Obeliida</taxon>
        <taxon>Clytiidae</taxon>
        <taxon>Clytia</taxon>
    </lineage>
</organism>
<keyword evidence="2" id="KW-1185">Reference proteome</keyword>
<dbReference type="InterPro" id="IPR016024">
    <property type="entry name" value="ARM-type_fold"/>
</dbReference>
<reference evidence="1" key="1">
    <citation type="submission" date="2021-01" db="UniProtKB">
        <authorList>
            <consortium name="EnsemblMetazoa"/>
        </authorList>
    </citation>
    <scope>IDENTIFICATION</scope>
</reference>
<evidence type="ECO:0000313" key="2">
    <source>
        <dbReference type="Proteomes" id="UP000594262"/>
    </source>
</evidence>